<name>A0ACB7S7B6_HYAAI</name>
<protein>
    <submittedName>
        <fullName evidence="1">Uncharacterized protein</fullName>
    </submittedName>
</protein>
<evidence type="ECO:0000313" key="1">
    <source>
        <dbReference type="EMBL" id="KAH6929841.1"/>
    </source>
</evidence>
<evidence type="ECO:0000313" key="2">
    <source>
        <dbReference type="Proteomes" id="UP000821845"/>
    </source>
</evidence>
<dbReference type="Proteomes" id="UP000821845">
    <property type="component" value="Chromosome 5"/>
</dbReference>
<dbReference type="EMBL" id="CM023485">
    <property type="protein sequence ID" value="KAH6929841.1"/>
    <property type="molecule type" value="Genomic_DNA"/>
</dbReference>
<comment type="caution">
    <text evidence="1">The sequence shown here is derived from an EMBL/GenBank/DDBJ whole genome shotgun (WGS) entry which is preliminary data.</text>
</comment>
<organism evidence="1 2">
    <name type="scientific">Hyalomma asiaticum</name>
    <name type="common">Tick</name>
    <dbReference type="NCBI Taxonomy" id="266040"/>
    <lineage>
        <taxon>Eukaryota</taxon>
        <taxon>Metazoa</taxon>
        <taxon>Ecdysozoa</taxon>
        <taxon>Arthropoda</taxon>
        <taxon>Chelicerata</taxon>
        <taxon>Arachnida</taxon>
        <taxon>Acari</taxon>
        <taxon>Parasitiformes</taxon>
        <taxon>Ixodida</taxon>
        <taxon>Ixodoidea</taxon>
        <taxon>Ixodidae</taxon>
        <taxon>Hyalomminae</taxon>
        <taxon>Hyalomma</taxon>
    </lineage>
</organism>
<sequence length="194" mass="21792">MGKERMAQRSLSRAQTHKERNARQCDDAEEIREGEGSVGGTPLRMRDVRRKRAPGEGPGVVGGRKKKIGGDLVRPFVFHLCGFFPMACDPLLRLPTVPRRREGTPRRHTTAAQLAGIRAYAGGERFSPLHLDQSEAKKEQEPTPLVYGGWHQKMKTKFLMWPEVVFAPSPLAFFSWRLSRGGVLVVVLLRRPPS</sequence>
<keyword evidence="2" id="KW-1185">Reference proteome</keyword>
<proteinExistence type="predicted"/>
<reference evidence="1" key="1">
    <citation type="submission" date="2020-05" db="EMBL/GenBank/DDBJ databases">
        <title>Large-scale comparative analyses of tick genomes elucidate their genetic diversity and vector capacities.</title>
        <authorList>
            <person name="Jia N."/>
            <person name="Wang J."/>
            <person name="Shi W."/>
            <person name="Du L."/>
            <person name="Sun Y."/>
            <person name="Zhan W."/>
            <person name="Jiang J."/>
            <person name="Wang Q."/>
            <person name="Zhang B."/>
            <person name="Ji P."/>
            <person name="Sakyi L.B."/>
            <person name="Cui X."/>
            <person name="Yuan T."/>
            <person name="Jiang B."/>
            <person name="Yang W."/>
            <person name="Lam T.T.-Y."/>
            <person name="Chang Q."/>
            <person name="Ding S."/>
            <person name="Wang X."/>
            <person name="Zhu J."/>
            <person name="Ruan X."/>
            <person name="Zhao L."/>
            <person name="Wei J."/>
            <person name="Que T."/>
            <person name="Du C."/>
            <person name="Cheng J."/>
            <person name="Dai P."/>
            <person name="Han X."/>
            <person name="Huang E."/>
            <person name="Gao Y."/>
            <person name="Liu J."/>
            <person name="Shao H."/>
            <person name="Ye R."/>
            <person name="Li L."/>
            <person name="Wei W."/>
            <person name="Wang X."/>
            <person name="Wang C."/>
            <person name="Yang T."/>
            <person name="Huo Q."/>
            <person name="Li W."/>
            <person name="Guo W."/>
            <person name="Chen H."/>
            <person name="Zhou L."/>
            <person name="Ni X."/>
            <person name="Tian J."/>
            <person name="Zhou Y."/>
            <person name="Sheng Y."/>
            <person name="Liu T."/>
            <person name="Pan Y."/>
            <person name="Xia L."/>
            <person name="Li J."/>
            <person name="Zhao F."/>
            <person name="Cao W."/>
        </authorList>
    </citation>
    <scope>NUCLEOTIDE SEQUENCE</scope>
    <source>
        <strain evidence="1">Hyas-2018</strain>
    </source>
</reference>
<gene>
    <name evidence="1" type="ORF">HPB50_005992</name>
</gene>
<accession>A0ACB7S7B6</accession>